<dbReference type="InterPro" id="IPR003593">
    <property type="entry name" value="AAA+_ATPase"/>
</dbReference>
<dbReference type="InterPro" id="IPR027417">
    <property type="entry name" value="P-loop_NTPase"/>
</dbReference>
<feature type="compositionally biased region" description="Basic and acidic residues" evidence="1">
    <location>
        <begin position="1"/>
        <end position="10"/>
    </location>
</feature>
<accession>A0A484FWL5</accession>
<evidence type="ECO:0000259" key="2">
    <source>
        <dbReference type="SMART" id="SM00382"/>
    </source>
</evidence>
<dbReference type="AlphaFoldDB" id="A0A484FWL5"/>
<protein>
    <submittedName>
        <fullName evidence="3">Serine/threonine-protein kinase pkn1</fullName>
    </submittedName>
</protein>
<dbReference type="SUPFAM" id="SSF52540">
    <property type="entry name" value="P-loop containing nucleoside triphosphate hydrolases"/>
    <property type="match status" value="1"/>
</dbReference>
<feature type="domain" description="AAA+ ATPase" evidence="2">
    <location>
        <begin position="79"/>
        <end position="241"/>
    </location>
</feature>
<gene>
    <name evidence="3" type="primary">pkn1</name>
    <name evidence="3" type="ORF">Cob_v004887</name>
</gene>
<dbReference type="InterPro" id="IPR016187">
    <property type="entry name" value="CTDL_fold"/>
</dbReference>
<dbReference type="OrthoDB" id="659at2759"/>
<sequence length="700" mass="77392">MGNKVTKDSQELQPPPASFGEEPLLVLPSGEVVDLANGYIPLLARFTFEDKASKGLRKRKPGQKPEPPVYFTALELVRDNKILFLTGTSGSGKTTFAKHLGFRLVTSSFKKPRPVARNDLGDVKDEKWDIDGLIPYFFAVKDTNDLRTLAKDSIPQLLRTEVQGKGSKILIILDALERADQTAPEQIVSIIESAKEHKNVWVIFLGEATICGRWVLPSDLARHELLPLLATQKQQAVRRLLNDDDSREKAATGEAAANPALFALALQAKHPGDRAEQLLDDWLSFAHPEPPEADQLAEEAYHEVLEKYATKESQAWHKSLILDPRTTNPALLSGIVQQLLAARHLAGLSATTAVNHFHRQPLASTPVIRSCLLRLQEAGKSDELVEGLLGGTKTESQRGALLVADLVSDDPRFRTKIFEAVLSVVTNRSLSPREREQAGRILSRLGDPRDLTALADVPAGSFVMGSESHPNSRPTARISLNSFKIGIYPVVNRDYLVFARETGRDWLSPDAGDPERRSAPATDLTWHDARAYCDWLTKQWRRSGKISAAEQARLPTEPEIERASRGDQDAAGSEGLVFPWGTEWQDDFANSEEVGFNKTCTVGLFPNGRSPYGCYDMAGQVWEWCTTLWGEDMATPSFKYPYSNDGREALNAPEPVRRVLRGGCFSSPKIKANCTYRGSLEPAGFWRGNGFRIVVAPIVS</sequence>
<dbReference type="InterPro" id="IPR005532">
    <property type="entry name" value="SUMF_dom"/>
</dbReference>
<reference evidence="4" key="1">
    <citation type="journal article" date="2013" name="New Phytol.">
        <title>Comparative genomic and transcriptomic analyses reveal the hemibiotrophic stage shift of Colletotrichum fungi.</title>
        <authorList>
            <person name="Gan P."/>
            <person name="Ikeda K."/>
            <person name="Irieda H."/>
            <person name="Narusaka M."/>
            <person name="O'Connell R.J."/>
            <person name="Narusaka Y."/>
            <person name="Takano Y."/>
            <person name="Kubo Y."/>
            <person name="Shirasu K."/>
        </authorList>
    </citation>
    <scope>NUCLEOTIDE SEQUENCE [LARGE SCALE GENOMIC DNA]</scope>
    <source>
        <strain evidence="4">104-T / ATCC 96160 / CBS 514.97 / LARS 414 / MAFF 240422</strain>
    </source>
</reference>
<evidence type="ECO:0000313" key="3">
    <source>
        <dbReference type="EMBL" id="TDZ22075.1"/>
    </source>
</evidence>
<keyword evidence="4" id="KW-1185">Reference proteome</keyword>
<dbReference type="EMBL" id="AMCV02000011">
    <property type="protein sequence ID" value="TDZ22075.1"/>
    <property type="molecule type" value="Genomic_DNA"/>
</dbReference>
<keyword evidence="3" id="KW-0418">Kinase</keyword>
<feature type="compositionally biased region" description="Basic and acidic residues" evidence="1">
    <location>
        <begin position="559"/>
        <end position="568"/>
    </location>
</feature>
<dbReference type="GO" id="GO:0120147">
    <property type="term" value="F:formylglycine-generating oxidase activity"/>
    <property type="evidence" value="ECO:0007669"/>
    <property type="project" value="TreeGrafter"/>
</dbReference>
<name>A0A484FWL5_COLOR</name>
<dbReference type="STRING" id="1213857.A0A484FWL5"/>
<dbReference type="Pfam" id="PF03781">
    <property type="entry name" value="FGE-sulfatase"/>
    <property type="match status" value="1"/>
</dbReference>
<keyword evidence="3" id="KW-0808">Transferase</keyword>
<dbReference type="Proteomes" id="UP000014480">
    <property type="component" value="Unassembled WGS sequence"/>
</dbReference>
<proteinExistence type="predicted"/>
<dbReference type="SUPFAM" id="SSF56436">
    <property type="entry name" value="C-type lectin-like"/>
    <property type="match status" value="1"/>
</dbReference>
<dbReference type="GO" id="GO:0016301">
    <property type="term" value="F:kinase activity"/>
    <property type="evidence" value="ECO:0007669"/>
    <property type="project" value="UniProtKB-KW"/>
</dbReference>
<feature type="region of interest" description="Disordered" evidence="1">
    <location>
        <begin position="547"/>
        <end position="572"/>
    </location>
</feature>
<dbReference type="Gene3D" id="3.40.50.300">
    <property type="entry name" value="P-loop containing nucleotide triphosphate hydrolases"/>
    <property type="match status" value="1"/>
</dbReference>
<comment type="caution">
    <text evidence="3">The sequence shown here is derived from an EMBL/GenBank/DDBJ whole genome shotgun (WGS) entry which is preliminary data.</text>
</comment>
<dbReference type="PANTHER" id="PTHR23150:SF19">
    <property type="entry name" value="FORMYLGLYCINE-GENERATING ENZYME"/>
    <property type="match status" value="1"/>
</dbReference>
<reference evidence="4" key="2">
    <citation type="journal article" date="2019" name="Mol. Plant Microbe Interact.">
        <title>Genome sequence resources for four phytopathogenic fungi from the Colletotrichum orbiculare species complex.</title>
        <authorList>
            <person name="Gan P."/>
            <person name="Tsushima A."/>
            <person name="Narusaka M."/>
            <person name="Narusaka Y."/>
            <person name="Takano Y."/>
            <person name="Kubo Y."/>
            <person name="Shirasu K."/>
        </authorList>
    </citation>
    <scope>GENOME REANNOTATION</scope>
    <source>
        <strain evidence="4">104-T / ATCC 96160 / CBS 514.97 / LARS 414 / MAFF 240422</strain>
    </source>
</reference>
<dbReference type="Gene3D" id="3.90.1580.10">
    <property type="entry name" value="paralog of FGE (formylglycine-generating enzyme)"/>
    <property type="match status" value="1"/>
</dbReference>
<organism evidence="3 4">
    <name type="scientific">Colletotrichum orbiculare (strain 104-T / ATCC 96160 / CBS 514.97 / LARS 414 / MAFF 240422)</name>
    <name type="common">Cucumber anthracnose fungus</name>
    <name type="synonym">Colletotrichum lagenarium</name>
    <dbReference type="NCBI Taxonomy" id="1213857"/>
    <lineage>
        <taxon>Eukaryota</taxon>
        <taxon>Fungi</taxon>
        <taxon>Dikarya</taxon>
        <taxon>Ascomycota</taxon>
        <taxon>Pezizomycotina</taxon>
        <taxon>Sordariomycetes</taxon>
        <taxon>Hypocreomycetidae</taxon>
        <taxon>Glomerellales</taxon>
        <taxon>Glomerellaceae</taxon>
        <taxon>Colletotrichum</taxon>
        <taxon>Colletotrichum orbiculare species complex</taxon>
    </lineage>
</organism>
<dbReference type="PANTHER" id="PTHR23150">
    <property type="entry name" value="SULFATASE MODIFYING FACTOR 1, 2"/>
    <property type="match status" value="1"/>
</dbReference>
<dbReference type="InterPro" id="IPR042095">
    <property type="entry name" value="SUMF_sf"/>
</dbReference>
<evidence type="ECO:0000313" key="4">
    <source>
        <dbReference type="Proteomes" id="UP000014480"/>
    </source>
</evidence>
<dbReference type="InterPro" id="IPR051043">
    <property type="entry name" value="Sulfatase_Mod_Factor_Kinase"/>
</dbReference>
<dbReference type="SMART" id="SM00382">
    <property type="entry name" value="AAA"/>
    <property type="match status" value="1"/>
</dbReference>
<feature type="region of interest" description="Disordered" evidence="1">
    <location>
        <begin position="1"/>
        <end position="20"/>
    </location>
</feature>
<evidence type="ECO:0000256" key="1">
    <source>
        <dbReference type="SAM" id="MobiDB-lite"/>
    </source>
</evidence>